<feature type="transmembrane region" description="Helical" evidence="8">
    <location>
        <begin position="12"/>
        <end position="31"/>
    </location>
</feature>
<accession>A0ABS2FIG8</accession>
<feature type="transmembrane region" description="Helical" evidence="8">
    <location>
        <begin position="126"/>
        <end position="152"/>
    </location>
</feature>
<evidence type="ECO:0000256" key="8">
    <source>
        <dbReference type="SAM" id="Phobius"/>
    </source>
</evidence>
<evidence type="ECO:0000256" key="2">
    <source>
        <dbReference type="ARBA" id="ARBA00010735"/>
    </source>
</evidence>
<comment type="subcellular location">
    <subcellularLocation>
        <location evidence="1">Cell membrane</location>
        <topology evidence="1">Multi-pass membrane protein</topology>
    </subcellularLocation>
</comment>
<evidence type="ECO:0000313" key="10">
    <source>
        <dbReference type="Proteomes" id="UP000767334"/>
    </source>
</evidence>
<dbReference type="PANTHER" id="PTHR34979">
    <property type="entry name" value="INNER MEMBRANE PROTEIN YGAZ"/>
    <property type="match status" value="1"/>
</dbReference>
<feature type="transmembrane region" description="Helical" evidence="8">
    <location>
        <begin position="38"/>
        <end position="58"/>
    </location>
</feature>
<name>A0ABS2FIG8_9CLOT</name>
<feature type="transmembrane region" description="Helical" evidence="8">
    <location>
        <begin position="181"/>
        <end position="198"/>
    </location>
</feature>
<dbReference type="EMBL" id="JACJLL010000088">
    <property type="protein sequence ID" value="MBM6820154.1"/>
    <property type="molecule type" value="Genomic_DNA"/>
</dbReference>
<keyword evidence="10" id="KW-1185">Reference proteome</keyword>
<evidence type="ECO:0000256" key="3">
    <source>
        <dbReference type="ARBA" id="ARBA00022448"/>
    </source>
</evidence>
<organism evidence="9 10">
    <name type="scientific">Clostridium saudiense</name>
    <dbReference type="NCBI Taxonomy" id="1414720"/>
    <lineage>
        <taxon>Bacteria</taxon>
        <taxon>Bacillati</taxon>
        <taxon>Bacillota</taxon>
        <taxon>Clostridia</taxon>
        <taxon>Eubacteriales</taxon>
        <taxon>Clostridiaceae</taxon>
        <taxon>Clostridium</taxon>
    </lineage>
</organism>
<comment type="caution">
    <text evidence="9">The sequence shown here is derived from an EMBL/GenBank/DDBJ whole genome shotgun (WGS) entry which is preliminary data.</text>
</comment>
<protein>
    <submittedName>
        <fullName evidence="9">AzlC family ABC transporter permease</fullName>
    </submittedName>
</protein>
<dbReference type="RefSeq" id="WP_195516567.1">
    <property type="nucleotide sequence ID" value="NZ_JACJLL010000088.1"/>
</dbReference>
<feature type="transmembrane region" description="Helical" evidence="8">
    <location>
        <begin position="64"/>
        <end position="83"/>
    </location>
</feature>
<proteinExistence type="inferred from homology"/>
<evidence type="ECO:0000256" key="4">
    <source>
        <dbReference type="ARBA" id="ARBA00022475"/>
    </source>
</evidence>
<evidence type="ECO:0000256" key="7">
    <source>
        <dbReference type="ARBA" id="ARBA00023136"/>
    </source>
</evidence>
<keyword evidence="4" id="KW-1003">Cell membrane</keyword>
<keyword evidence="5 8" id="KW-0812">Transmembrane</keyword>
<evidence type="ECO:0000256" key="6">
    <source>
        <dbReference type="ARBA" id="ARBA00022989"/>
    </source>
</evidence>
<dbReference type="Pfam" id="PF03591">
    <property type="entry name" value="AzlC"/>
    <property type="match status" value="1"/>
</dbReference>
<feature type="transmembrane region" description="Helical" evidence="8">
    <location>
        <begin position="158"/>
        <end position="176"/>
    </location>
</feature>
<dbReference type="Proteomes" id="UP000767334">
    <property type="component" value="Unassembled WGS sequence"/>
</dbReference>
<keyword evidence="6 8" id="KW-1133">Transmembrane helix</keyword>
<sequence length="233" mass="25860">MNLKTLKKSFNATIPVMAGYIVLGSAFGILMSSKGYHLIWTILMSCIIYAGSMQFLTINLLTSGASLISTALITLMVNARHLFYGISMLDKYKSTGKLKPYLIFSLTDETYALVCVENTKENNKYYYFFVSLLNQIYWILGGIIGGVIGATLKIDTTGIDFAMTALFVVIFTEQILSKKDYISAAIGICSAIICLFIFGSEYFLIPTMILITISLLIVGIINKEDTLNEQNYL</sequence>
<feature type="transmembrane region" description="Helical" evidence="8">
    <location>
        <begin position="204"/>
        <end position="221"/>
    </location>
</feature>
<gene>
    <name evidence="9" type="ORF">H6A19_12540</name>
</gene>
<dbReference type="PANTHER" id="PTHR34979:SF1">
    <property type="entry name" value="INNER MEMBRANE PROTEIN YGAZ"/>
    <property type="match status" value="1"/>
</dbReference>
<keyword evidence="3" id="KW-0813">Transport</keyword>
<comment type="similarity">
    <text evidence="2">Belongs to the AzlC family.</text>
</comment>
<evidence type="ECO:0000256" key="5">
    <source>
        <dbReference type="ARBA" id="ARBA00022692"/>
    </source>
</evidence>
<dbReference type="InterPro" id="IPR011606">
    <property type="entry name" value="Brnchd-chn_aa_trnsp_permease"/>
</dbReference>
<keyword evidence="7 8" id="KW-0472">Membrane</keyword>
<evidence type="ECO:0000313" key="9">
    <source>
        <dbReference type="EMBL" id="MBM6820154.1"/>
    </source>
</evidence>
<reference evidence="9 10" key="1">
    <citation type="journal article" date="2021" name="Sci. Rep.">
        <title>The distribution of antibiotic resistance genes in chicken gut microbiota commensals.</title>
        <authorList>
            <person name="Juricova H."/>
            <person name="Matiasovicova J."/>
            <person name="Kubasova T."/>
            <person name="Cejkova D."/>
            <person name="Rychlik I."/>
        </authorList>
    </citation>
    <scope>NUCLEOTIDE SEQUENCE [LARGE SCALE GENOMIC DNA]</scope>
    <source>
        <strain evidence="9 10">An435</strain>
    </source>
</reference>
<evidence type="ECO:0000256" key="1">
    <source>
        <dbReference type="ARBA" id="ARBA00004651"/>
    </source>
</evidence>